<comment type="caution">
    <text evidence="1">The sequence shown here is derived from an EMBL/GenBank/DDBJ whole genome shotgun (WGS) entry which is preliminary data.</text>
</comment>
<accession>A0A5M8FVK3</accession>
<reference evidence="1 2" key="1">
    <citation type="submission" date="2019-09" db="EMBL/GenBank/DDBJ databases">
        <title>Whole-genome sequence of the purple sulfur bacterium Thiohalocapsa marina DSM 19078.</title>
        <authorList>
            <person name="Kyndt J.A."/>
            <person name="Meyer T.E."/>
        </authorList>
    </citation>
    <scope>NUCLEOTIDE SEQUENCE [LARGE SCALE GENOMIC DNA]</scope>
    <source>
        <strain evidence="1 2">DSM 19078</strain>
    </source>
</reference>
<gene>
    <name evidence="1" type="ORF">F2Q65_01020</name>
</gene>
<sequence>MRIFHRWRERLRQATQSTASSLSTEDLLSVTLLPCGSPITSSNARSEPFDITQMVDQLIGDDDASL</sequence>
<organism evidence="1 2">
    <name type="scientific">Thiohalocapsa marina</name>
    <dbReference type="NCBI Taxonomy" id="424902"/>
    <lineage>
        <taxon>Bacteria</taxon>
        <taxon>Pseudomonadati</taxon>
        <taxon>Pseudomonadota</taxon>
        <taxon>Gammaproteobacteria</taxon>
        <taxon>Chromatiales</taxon>
        <taxon>Chromatiaceae</taxon>
        <taxon>Thiohalocapsa</taxon>
    </lineage>
</organism>
<evidence type="ECO:0000313" key="1">
    <source>
        <dbReference type="EMBL" id="KAA6187852.1"/>
    </source>
</evidence>
<dbReference type="AlphaFoldDB" id="A0A5M8FVK3"/>
<protein>
    <submittedName>
        <fullName evidence="1">Uncharacterized protein</fullName>
    </submittedName>
</protein>
<dbReference type="RefSeq" id="WP_150089503.1">
    <property type="nucleotide sequence ID" value="NZ_VWXX01000001.1"/>
</dbReference>
<evidence type="ECO:0000313" key="2">
    <source>
        <dbReference type="Proteomes" id="UP000322981"/>
    </source>
</evidence>
<dbReference type="Proteomes" id="UP000322981">
    <property type="component" value="Unassembled WGS sequence"/>
</dbReference>
<name>A0A5M8FVK3_9GAMM</name>
<proteinExistence type="predicted"/>
<keyword evidence="2" id="KW-1185">Reference proteome</keyword>
<dbReference type="EMBL" id="VWXX01000001">
    <property type="protein sequence ID" value="KAA6187852.1"/>
    <property type="molecule type" value="Genomic_DNA"/>
</dbReference>